<keyword evidence="1" id="KW-0472">Membrane</keyword>
<dbReference type="OrthoDB" id="2626526at2"/>
<feature type="transmembrane region" description="Helical" evidence="1">
    <location>
        <begin position="99"/>
        <end position="118"/>
    </location>
</feature>
<dbReference type="Proteomes" id="UP000525923">
    <property type="component" value="Unassembled WGS sequence"/>
</dbReference>
<evidence type="ECO:0000256" key="1">
    <source>
        <dbReference type="SAM" id="Phobius"/>
    </source>
</evidence>
<evidence type="ECO:0000313" key="3">
    <source>
        <dbReference type="Proteomes" id="UP000525923"/>
    </source>
</evidence>
<feature type="transmembrane region" description="Helical" evidence="1">
    <location>
        <begin position="6"/>
        <end position="24"/>
    </location>
</feature>
<keyword evidence="3" id="KW-1185">Reference proteome</keyword>
<dbReference type="RefSeq" id="WP_135501922.1">
    <property type="nucleotide sequence ID" value="NZ_JACHHE010000004.1"/>
</dbReference>
<accession>A0A7W8FTL9</accession>
<dbReference type="InterPro" id="IPR025441">
    <property type="entry name" value="DUF4181"/>
</dbReference>
<organism evidence="2 3">
    <name type="scientific">Planococcus koreensis</name>
    <dbReference type="NCBI Taxonomy" id="112331"/>
    <lineage>
        <taxon>Bacteria</taxon>
        <taxon>Bacillati</taxon>
        <taxon>Bacillota</taxon>
        <taxon>Bacilli</taxon>
        <taxon>Bacillales</taxon>
        <taxon>Caryophanaceae</taxon>
        <taxon>Planococcus</taxon>
    </lineage>
</organism>
<keyword evidence="1" id="KW-0812">Transmembrane</keyword>
<dbReference type="AlphaFoldDB" id="A0A7W8FTL9"/>
<comment type="caution">
    <text evidence="2">The sequence shown here is derived from an EMBL/GenBank/DDBJ whole genome shotgun (WGS) entry which is preliminary data.</text>
</comment>
<feature type="transmembrane region" description="Helical" evidence="1">
    <location>
        <begin position="45"/>
        <end position="63"/>
    </location>
</feature>
<protein>
    <recommendedName>
        <fullName evidence="4">DUF4181 domain-containing protein</fullName>
    </recommendedName>
</protein>
<feature type="transmembrane region" description="Helical" evidence="1">
    <location>
        <begin position="69"/>
        <end position="87"/>
    </location>
</feature>
<evidence type="ECO:0000313" key="2">
    <source>
        <dbReference type="EMBL" id="MBB5180221.1"/>
    </source>
</evidence>
<dbReference type="Pfam" id="PF13789">
    <property type="entry name" value="DUF4181"/>
    <property type="match status" value="1"/>
</dbReference>
<proteinExistence type="predicted"/>
<gene>
    <name evidence="2" type="ORF">HNQ44_001649</name>
</gene>
<reference evidence="2 3" key="1">
    <citation type="submission" date="2020-08" db="EMBL/GenBank/DDBJ databases">
        <title>Genomic Encyclopedia of Type Strains, Phase IV (KMG-IV): sequencing the most valuable type-strain genomes for metagenomic binning, comparative biology and taxonomic classification.</title>
        <authorList>
            <person name="Goeker M."/>
        </authorList>
    </citation>
    <scope>NUCLEOTIDE SEQUENCE [LARGE SCALE GENOMIC DNA]</scope>
    <source>
        <strain evidence="2 3">DSM 15895</strain>
    </source>
</reference>
<evidence type="ECO:0008006" key="4">
    <source>
        <dbReference type="Google" id="ProtNLM"/>
    </source>
</evidence>
<keyword evidence="1" id="KW-1133">Transmembrane helix</keyword>
<dbReference type="EMBL" id="JACHHE010000004">
    <property type="protein sequence ID" value="MBB5180221.1"/>
    <property type="molecule type" value="Genomic_DNA"/>
</dbReference>
<sequence length="119" mass="14025">MEFLWLILFLAGIIGISFVFDRLIKKWFAIDEEVLESASAKKIESWTRWTTVIALLCLFPLVAQDFDAYIFWLLMLLTTITAVEAFFEWKLLKGSRKYQMTLVSYVFGMLLIITMFSFR</sequence>
<name>A0A7W8FTL9_9BACL</name>